<comment type="caution">
    <text evidence="1">The sequence shown here is derived from an EMBL/GenBank/DDBJ whole genome shotgun (WGS) entry which is preliminary data.</text>
</comment>
<reference evidence="1 2" key="1">
    <citation type="submission" date="2019-12" db="EMBL/GenBank/DDBJ databases">
        <authorList>
            <person name="Zhang Y.-J."/>
        </authorList>
    </citation>
    <scope>NUCLEOTIDE SEQUENCE [LARGE SCALE GENOMIC DNA]</scope>
    <source>
        <strain evidence="1 2">H18S-6</strain>
    </source>
</reference>
<dbReference type="RefSeq" id="WP_158976754.1">
    <property type="nucleotide sequence ID" value="NZ_WSFO01000001.1"/>
</dbReference>
<evidence type="ECO:0000313" key="1">
    <source>
        <dbReference type="EMBL" id="KAE9632643.1"/>
    </source>
</evidence>
<accession>A0A6A4RGQ8</accession>
<dbReference type="EMBL" id="WSFO01000001">
    <property type="protein sequence ID" value="KAE9632643.1"/>
    <property type="molecule type" value="Genomic_DNA"/>
</dbReference>
<gene>
    <name evidence="1" type="ORF">GP644_02395</name>
</gene>
<dbReference type="AlphaFoldDB" id="A0A6A4RGQ8"/>
<evidence type="ECO:0000313" key="2">
    <source>
        <dbReference type="Proteomes" id="UP000441586"/>
    </source>
</evidence>
<sequence length="50" mass="5339">MNSSGQARPSGAERNLWVCTMPNELMLAKVAIGGIAYALSEEMKSIGVKQ</sequence>
<organism evidence="1 2">
    <name type="scientific">Parasedimentitalea maritima</name>
    <dbReference type="NCBI Taxonomy" id="2578117"/>
    <lineage>
        <taxon>Bacteria</taxon>
        <taxon>Pseudomonadati</taxon>
        <taxon>Pseudomonadota</taxon>
        <taxon>Alphaproteobacteria</taxon>
        <taxon>Rhodobacterales</taxon>
        <taxon>Paracoccaceae</taxon>
        <taxon>Parasedimentitalea</taxon>
    </lineage>
</organism>
<dbReference type="Proteomes" id="UP000441586">
    <property type="component" value="Unassembled WGS sequence"/>
</dbReference>
<name>A0A6A4RGQ8_9RHOB</name>
<proteinExistence type="predicted"/>
<protein>
    <submittedName>
        <fullName evidence="1">Uncharacterized protein</fullName>
    </submittedName>
</protein>